<dbReference type="RefSeq" id="WP_126309047.1">
    <property type="nucleotide sequence ID" value="NZ_AP018449.1"/>
</dbReference>
<dbReference type="AlphaFoldDB" id="A0A348AM09"/>
<dbReference type="EMBL" id="AP018449">
    <property type="protein sequence ID" value="BBB92107.1"/>
    <property type="molecule type" value="Genomic_DNA"/>
</dbReference>
<protein>
    <recommendedName>
        <fullName evidence="4">Outer membrane protein beta-barrel domain-containing protein</fullName>
    </recommendedName>
</protein>
<dbReference type="Proteomes" id="UP000276437">
    <property type="component" value="Chromosome"/>
</dbReference>
<evidence type="ECO:0008006" key="4">
    <source>
        <dbReference type="Google" id="ProtNLM"/>
    </source>
</evidence>
<proteinExistence type="predicted"/>
<dbReference type="InterPro" id="IPR023614">
    <property type="entry name" value="Porin_dom_sf"/>
</dbReference>
<accession>A0A348AM09</accession>
<dbReference type="OrthoDB" id="1679797at2"/>
<keyword evidence="3" id="KW-1185">Reference proteome</keyword>
<gene>
    <name evidence="2" type="ORF">MAMMFC1_02792</name>
</gene>
<evidence type="ECO:0000313" key="3">
    <source>
        <dbReference type="Proteomes" id="UP000276437"/>
    </source>
</evidence>
<reference evidence="2 3" key="1">
    <citation type="journal article" date="2018" name="Int. J. Syst. Evol. Microbiol.">
        <title>Methylomusa anaerophila gen. nov., sp. nov., an anaerobic methanol-utilizing bacterium isolated from a microbial fuel cell.</title>
        <authorList>
            <person name="Amano N."/>
            <person name="Yamamuro A."/>
            <person name="Miyahara M."/>
            <person name="Kouzuma A."/>
            <person name="Abe T."/>
            <person name="Watanabe K."/>
        </authorList>
    </citation>
    <scope>NUCLEOTIDE SEQUENCE [LARGE SCALE GENOMIC DNA]</scope>
    <source>
        <strain evidence="2 3">MMFC1</strain>
    </source>
</reference>
<organism evidence="2 3">
    <name type="scientific">Methylomusa anaerophila</name>
    <dbReference type="NCBI Taxonomy" id="1930071"/>
    <lineage>
        <taxon>Bacteria</taxon>
        <taxon>Bacillati</taxon>
        <taxon>Bacillota</taxon>
        <taxon>Negativicutes</taxon>
        <taxon>Selenomonadales</taxon>
        <taxon>Sporomusaceae</taxon>
        <taxon>Methylomusa</taxon>
    </lineage>
</organism>
<sequence>MKNKILAVLAGAMLVSSVGFAAPITDVQEGQTSIGYNHYNLNHDVTNDSFNLEHGISAKFILGIERNTADLETTDLYAQYKLDPNIRLIAGNRDFDNGSGKFFYGLGALTNLAPNLDGDLSVTASSNYTEWQAGVNYKLDGQTALHLGYKSYDQDGLPTFDGIGFGINHKF</sequence>
<name>A0A348AM09_9FIRM</name>
<feature type="signal peptide" evidence="1">
    <location>
        <begin position="1"/>
        <end position="21"/>
    </location>
</feature>
<feature type="chain" id="PRO_5017006019" description="Outer membrane protein beta-barrel domain-containing protein" evidence="1">
    <location>
        <begin position="22"/>
        <end position="171"/>
    </location>
</feature>
<evidence type="ECO:0000313" key="2">
    <source>
        <dbReference type="EMBL" id="BBB92107.1"/>
    </source>
</evidence>
<keyword evidence="1" id="KW-0732">Signal</keyword>
<dbReference type="SUPFAM" id="SSF56935">
    <property type="entry name" value="Porins"/>
    <property type="match status" value="1"/>
</dbReference>
<dbReference type="Gene3D" id="2.40.160.10">
    <property type="entry name" value="Porin"/>
    <property type="match status" value="1"/>
</dbReference>
<dbReference type="KEGG" id="mana:MAMMFC1_02792"/>
<evidence type="ECO:0000256" key="1">
    <source>
        <dbReference type="SAM" id="SignalP"/>
    </source>
</evidence>